<evidence type="ECO:0000313" key="2">
    <source>
        <dbReference type="EMBL" id="KAJ7318329.1"/>
    </source>
</evidence>
<dbReference type="Proteomes" id="UP001218218">
    <property type="component" value="Unassembled WGS sequence"/>
</dbReference>
<evidence type="ECO:0000313" key="3">
    <source>
        <dbReference type="Proteomes" id="UP001218218"/>
    </source>
</evidence>
<keyword evidence="3" id="KW-1185">Reference proteome</keyword>
<dbReference type="AlphaFoldDB" id="A0AAD6ZD19"/>
<sequence length="280" mass="30545">MLQLRPRNIARTGIVEVQVFLLKGFLTRGTPPMAMYDSKCRGWWRVCESPSLGIRAVLGLFSLAPQASARLFAVGLGASDELVHQGNLEDHAAMSCDSGELFALLKNAPDVGALFLVGVKPRSVANDLRREIFEDSPSLGLCCVISSCARYYVKYPEIKEKKRAKMAEKRAARKLAHRRWDPPKAARRGANGDGQLGDFLETLDLDLEAEDRGSELPTPDEALKNFLESEGGHDAADMADTAAAASLLFLHAHRPPHDQSTGDSGDAWTNLAPDYPSSNE</sequence>
<feature type="region of interest" description="Disordered" evidence="1">
    <location>
        <begin position="254"/>
        <end position="280"/>
    </location>
</feature>
<gene>
    <name evidence="2" type="ORF">DFH08DRAFT_819936</name>
</gene>
<organism evidence="2 3">
    <name type="scientific">Mycena albidolilacea</name>
    <dbReference type="NCBI Taxonomy" id="1033008"/>
    <lineage>
        <taxon>Eukaryota</taxon>
        <taxon>Fungi</taxon>
        <taxon>Dikarya</taxon>
        <taxon>Basidiomycota</taxon>
        <taxon>Agaricomycotina</taxon>
        <taxon>Agaricomycetes</taxon>
        <taxon>Agaricomycetidae</taxon>
        <taxon>Agaricales</taxon>
        <taxon>Marasmiineae</taxon>
        <taxon>Mycenaceae</taxon>
        <taxon>Mycena</taxon>
    </lineage>
</organism>
<name>A0AAD6ZD19_9AGAR</name>
<dbReference type="EMBL" id="JARIHO010000058">
    <property type="protein sequence ID" value="KAJ7318329.1"/>
    <property type="molecule type" value="Genomic_DNA"/>
</dbReference>
<comment type="caution">
    <text evidence="2">The sequence shown here is derived from an EMBL/GenBank/DDBJ whole genome shotgun (WGS) entry which is preliminary data.</text>
</comment>
<protein>
    <submittedName>
        <fullName evidence="2">Uncharacterized protein</fullName>
    </submittedName>
</protein>
<evidence type="ECO:0000256" key="1">
    <source>
        <dbReference type="SAM" id="MobiDB-lite"/>
    </source>
</evidence>
<reference evidence="2" key="1">
    <citation type="submission" date="2023-03" db="EMBL/GenBank/DDBJ databases">
        <title>Massive genome expansion in bonnet fungi (Mycena s.s.) driven by repeated elements and novel gene families across ecological guilds.</title>
        <authorList>
            <consortium name="Lawrence Berkeley National Laboratory"/>
            <person name="Harder C.B."/>
            <person name="Miyauchi S."/>
            <person name="Viragh M."/>
            <person name="Kuo A."/>
            <person name="Thoen E."/>
            <person name="Andreopoulos B."/>
            <person name="Lu D."/>
            <person name="Skrede I."/>
            <person name="Drula E."/>
            <person name="Henrissat B."/>
            <person name="Morin E."/>
            <person name="Kohler A."/>
            <person name="Barry K."/>
            <person name="LaButti K."/>
            <person name="Morin E."/>
            <person name="Salamov A."/>
            <person name="Lipzen A."/>
            <person name="Mereny Z."/>
            <person name="Hegedus B."/>
            <person name="Baldrian P."/>
            <person name="Stursova M."/>
            <person name="Weitz H."/>
            <person name="Taylor A."/>
            <person name="Grigoriev I.V."/>
            <person name="Nagy L.G."/>
            <person name="Martin F."/>
            <person name="Kauserud H."/>
        </authorList>
    </citation>
    <scope>NUCLEOTIDE SEQUENCE</scope>
    <source>
        <strain evidence="2">CBHHK002</strain>
    </source>
</reference>
<proteinExistence type="predicted"/>
<accession>A0AAD6ZD19</accession>